<reference evidence="7 8" key="1">
    <citation type="submission" date="2019-01" db="EMBL/GenBank/DDBJ databases">
        <title>Sequencing of cultivated peanut Arachis hypogaea provides insights into genome evolution and oil improvement.</title>
        <authorList>
            <person name="Chen X."/>
        </authorList>
    </citation>
    <scope>NUCLEOTIDE SEQUENCE [LARGE SCALE GENOMIC DNA]</scope>
    <source>
        <strain evidence="8">cv. Fuhuasheng</strain>
        <tissue evidence="7">Leaves</tissue>
    </source>
</reference>
<feature type="region of interest" description="Disordered" evidence="5">
    <location>
        <begin position="15"/>
        <end position="43"/>
    </location>
</feature>
<name>A0A445AVS9_ARAHY</name>
<feature type="compositionally biased region" description="Acidic residues" evidence="5">
    <location>
        <begin position="26"/>
        <end position="43"/>
    </location>
</feature>
<keyword evidence="8" id="KW-1185">Reference proteome</keyword>
<dbReference type="GO" id="GO:0008270">
    <property type="term" value="F:zinc ion binding"/>
    <property type="evidence" value="ECO:0007669"/>
    <property type="project" value="UniProtKB-KW"/>
</dbReference>
<proteinExistence type="predicted"/>
<feature type="domain" description="SWIM-type" evidence="6">
    <location>
        <begin position="165"/>
        <end position="196"/>
    </location>
</feature>
<protein>
    <recommendedName>
        <fullName evidence="6">SWIM-type domain-containing protein</fullName>
    </recommendedName>
</protein>
<keyword evidence="3" id="KW-0862">Zinc</keyword>
<dbReference type="Pfam" id="PF04434">
    <property type="entry name" value="SWIM"/>
    <property type="match status" value="1"/>
</dbReference>
<gene>
    <name evidence="7" type="ORF">Ahy_B01g055296</name>
</gene>
<evidence type="ECO:0000256" key="3">
    <source>
        <dbReference type="ARBA" id="ARBA00022833"/>
    </source>
</evidence>
<keyword evidence="1" id="KW-0479">Metal-binding</keyword>
<evidence type="ECO:0000256" key="4">
    <source>
        <dbReference type="PROSITE-ProRule" id="PRU00325"/>
    </source>
</evidence>
<dbReference type="InterPro" id="IPR007527">
    <property type="entry name" value="Znf_SWIM"/>
</dbReference>
<dbReference type="InterPro" id="IPR006564">
    <property type="entry name" value="Znf_PMZ"/>
</dbReference>
<dbReference type="Proteomes" id="UP000289738">
    <property type="component" value="Chromosome B01"/>
</dbReference>
<dbReference type="SMART" id="SM00575">
    <property type="entry name" value="ZnF_PMZ"/>
    <property type="match status" value="1"/>
</dbReference>
<comment type="caution">
    <text evidence="7">The sequence shown here is derived from an EMBL/GenBank/DDBJ whole genome shotgun (WGS) entry which is preliminary data.</text>
</comment>
<dbReference type="PROSITE" id="PS50966">
    <property type="entry name" value="ZF_SWIM"/>
    <property type="match status" value="1"/>
</dbReference>
<dbReference type="EMBL" id="SDMP01000011">
    <property type="protein sequence ID" value="RYR30554.1"/>
    <property type="molecule type" value="Genomic_DNA"/>
</dbReference>
<evidence type="ECO:0000256" key="1">
    <source>
        <dbReference type="ARBA" id="ARBA00022723"/>
    </source>
</evidence>
<organism evidence="7 8">
    <name type="scientific">Arachis hypogaea</name>
    <name type="common">Peanut</name>
    <dbReference type="NCBI Taxonomy" id="3818"/>
    <lineage>
        <taxon>Eukaryota</taxon>
        <taxon>Viridiplantae</taxon>
        <taxon>Streptophyta</taxon>
        <taxon>Embryophyta</taxon>
        <taxon>Tracheophyta</taxon>
        <taxon>Spermatophyta</taxon>
        <taxon>Magnoliopsida</taxon>
        <taxon>eudicotyledons</taxon>
        <taxon>Gunneridae</taxon>
        <taxon>Pentapetalae</taxon>
        <taxon>rosids</taxon>
        <taxon>fabids</taxon>
        <taxon>Fabales</taxon>
        <taxon>Fabaceae</taxon>
        <taxon>Papilionoideae</taxon>
        <taxon>50 kb inversion clade</taxon>
        <taxon>dalbergioids sensu lato</taxon>
        <taxon>Dalbergieae</taxon>
        <taxon>Pterocarpus clade</taxon>
        <taxon>Arachis</taxon>
    </lineage>
</organism>
<evidence type="ECO:0000313" key="7">
    <source>
        <dbReference type="EMBL" id="RYR30554.1"/>
    </source>
</evidence>
<evidence type="ECO:0000256" key="2">
    <source>
        <dbReference type="ARBA" id="ARBA00022771"/>
    </source>
</evidence>
<accession>A0A445AVS9</accession>
<evidence type="ECO:0000259" key="6">
    <source>
        <dbReference type="PROSITE" id="PS50966"/>
    </source>
</evidence>
<dbReference type="AlphaFoldDB" id="A0A445AVS9"/>
<feature type="compositionally biased region" description="Basic and acidic residues" evidence="5">
    <location>
        <begin position="15"/>
        <end position="25"/>
    </location>
</feature>
<keyword evidence="2 4" id="KW-0863">Zinc-finger</keyword>
<evidence type="ECO:0000256" key="5">
    <source>
        <dbReference type="SAM" id="MobiDB-lite"/>
    </source>
</evidence>
<sequence length="242" mass="28572">MSFIELYIKFEQSEADRKNERKDYNSDSDEEFESNYEVVDPDGDEDQVLKKLERIHFPMEANVTDVANALANQHPFEEPSFMRTLDLEAMYTPEFPEYMNTHGEFAVGMKFSSKEAVIMAMKDYTVCRGVDYQGYESESLTFYAKCTQYGSGRMGYLKCVRCQVIGVCHRQRCDCDKFQVDRIPCRHVFAFCANQRLDWQVYVHDVYKMDQLQKVYRTRFRPLGNPTTWPSYHGRRFVPNLF</sequence>
<evidence type="ECO:0000313" key="8">
    <source>
        <dbReference type="Proteomes" id="UP000289738"/>
    </source>
</evidence>